<evidence type="ECO:0000313" key="2">
    <source>
        <dbReference type="Proteomes" id="UP000471409"/>
    </source>
</evidence>
<proteinExistence type="predicted"/>
<protein>
    <submittedName>
        <fullName evidence="1">Uncharacterized protein</fullName>
    </submittedName>
</protein>
<dbReference type="EMBL" id="WXXP01000069">
    <property type="protein sequence ID" value="NEK54886.1"/>
    <property type="molecule type" value="Genomic_DNA"/>
</dbReference>
<dbReference type="GeneID" id="303212272"/>
<dbReference type="AlphaFoldDB" id="A0A6G7MX20"/>
<sequence>MGTRLIHPGELAETNVPGRTSYSRPGEERNGMYDDPTGYWNEYQE</sequence>
<dbReference type="RefSeq" id="WP_011654551.1">
    <property type="nucleotide sequence ID" value="NZ_JARXVO010000037.1"/>
</dbReference>
<name>A0A6G7MX20_RHILE</name>
<gene>
    <name evidence="1" type="ORF">GUK36_37140</name>
</gene>
<accession>A0A6G7MX20</accession>
<organism evidence="1 2">
    <name type="scientific">Rhizobium leguminosarum</name>
    <dbReference type="NCBI Taxonomy" id="384"/>
    <lineage>
        <taxon>Bacteria</taxon>
        <taxon>Pseudomonadati</taxon>
        <taxon>Pseudomonadota</taxon>
        <taxon>Alphaproteobacteria</taxon>
        <taxon>Hyphomicrobiales</taxon>
        <taxon>Rhizobiaceae</taxon>
        <taxon>Rhizobium/Agrobacterium group</taxon>
        <taxon>Rhizobium</taxon>
    </lineage>
</organism>
<dbReference type="Proteomes" id="UP000471409">
    <property type="component" value="Unassembled WGS sequence"/>
</dbReference>
<reference evidence="1 2" key="1">
    <citation type="submission" date="2020-01" db="EMBL/GenBank/DDBJ databases">
        <title>Rhizobium genotypes associated with high levels of biological nitrogen fixation by grain legumes in a temperate-maritime cropping system.</title>
        <authorList>
            <person name="Maluk M."/>
            <person name="Francesc Ferrando Molina F."/>
            <person name="Lopez Del Egido L."/>
            <person name="Lafos M."/>
            <person name="Langarica-Fuentes A."/>
            <person name="Gebre Yohannes G."/>
            <person name="Young M.W."/>
            <person name="Martin P."/>
            <person name="Gantlett R."/>
            <person name="Kenicer G."/>
            <person name="Hawes C."/>
            <person name="Begg G.S."/>
            <person name="Quilliam R.S."/>
            <person name="Squire G.R."/>
            <person name="Poole P.S."/>
            <person name="Young P.W."/>
            <person name="Iannetta P.M."/>
            <person name="James E.K."/>
        </authorList>
    </citation>
    <scope>NUCLEOTIDE SEQUENCE [LARGE SCALE GENOMIC DNA]</scope>
    <source>
        <strain evidence="1 2">JHI944</strain>
    </source>
</reference>
<evidence type="ECO:0000313" key="1">
    <source>
        <dbReference type="EMBL" id="NEK54886.1"/>
    </source>
</evidence>
<comment type="caution">
    <text evidence="1">The sequence shown here is derived from an EMBL/GenBank/DDBJ whole genome shotgun (WGS) entry which is preliminary data.</text>
</comment>